<evidence type="ECO:0000256" key="1">
    <source>
        <dbReference type="ARBA" id="ARBA00023125"/>
    </source>
</evidence>
<feature type="DNA-binding region" description="H-T-H motif" evidence="2">
    <location>
        <begin position="34"/>
        <end position="53"/>
    </location>
</feature>
<sequence>MARRPNPTLRAKRKENLMDSIIKIITEESIAEATTRHISEMSNLTIASLHYYFGSKDGALVATGESILEDWINEIFKKRTLTAEEKIRRIYTPPKYMIAFSQILTYPYRQKEVSRKARLLDMNFTNTIKEFLKMHEIGLDRIEDNSELIKTFLIGLSFKIIVNPDVLDAELTNLKNFFNKKEELPDIKGFK</sequence>
<evidence type="ECO:0000313" key="5">
    <source>
        <dbReference type="Proteomes" id="UP001232493"/>
    </source>
</evidence>
<dbReference type="Gene3D" id="1.10.357.10">
    <property type="entry name" value="Tetracycline Repressor, domain 2"/>
    <property type="match status" value="1"/>
</dbReference>
<dbReference type="SUPFAM" id="SSF46689">
    <property type="entry name" value="Homeodomain-like"/>
    <property type="match status" value="1"/>
</dbReference>
<keyword evidence="5" id="KW-1185">Reference proteome</keyword>
<feature type="domain" description="HTH tetR-type" evidence="3">
    <location>
        <begin position="11"/>
        <end position="71"/>
    </location>
</feature>
<evidence type="ECO:0000259" key="3">
    <source>
        <dbReference type="PROSITE" id="PS50977"/>
    </source>
</evidence>
<gene>
    <name evidence="4" type="ORF">JRV97_08965</name>
</gene>
<dbReference type="RefSeq" id="WP_280998188.1">
    <property type="nucleotide sequence ID" value="NZ_CP069362.1"/>
</dbReference>
<evidence type="ECO:0000313" key="4">
    <source>
        <dbReference type="EMBL" id="WGS64496.1"/>
    </source>
</evidence>
<keyword evidence="1 2" id="KW-0238">DNA-binding</keyword>
<evidence type="ECO:0000256" key="2">
    <source>
        <dbReference type="PROSITE-ProRule" id="PRU00335"/>
    </source>
</evidence>
<dbReference type="EMBL" id="CP069362">
    <property type="protein sequence ID" value="WGS64496.1"/>
    <property type="molecule type" value="Genomic_DNA"/>
</dbReference>
<dbReference type="PROSITE" id="PS01081">
    <property type="entry name" value="HTH_TETR_1"/>
    <property type="match status" value="1"/>
</dbReference>
<dbReference type="Proteomes" id="UP001232493">
    <property type="component" value="Chromosome"/>
</dbReference>
<proteinExistence type="predicted"/>
<dbReference type="InterPro" id="IPR023772">
    <property type="entry name" value="DNA-bd_HTH_TetR-type_CS"/>
</dbReference>
<dbReference type="InterPro" id="IPR009057">
    <property type="entry name" value="Homeodomain-like_sf"/>
</dbReference>
<dbReference type="InterPro" id="IPR001647">
    <property type="entry name" value="HTH_TetR"/>
</dbReference>
<protein>
    <submittedName>
        <fullName evidence="4">TetR/AcrR family transcriptional regulator</fullName>
    </submittedName>
</protein>
<name>A0ABY8PPH6_9BACT</name>
<dbReference type="PROSITE" id="PS50977">
    <property type="entry name" value="HTH_TETR_2"/>
    <property type="match status" value="1"/>
</dbReference>
<organism evidence="4 5">
    <name type="scientific">Marinitoga aeolica</name>
    <dbReference type="NCBI Taxonomy" id="2809031"/>
    <lineage>
        <taxon>Bacteria</taxon>
        <taxon>Thermotogati</taxon>
        <taxon>Thermotogota</taxon>
        <taxon>Thermotogae</taxon>
        <taxon>Petrotogales</taxon>
        <taxon>Petrotogaceae</taxon>
        <taxon>Marinitoga</taxon>
    </lineage>
</organism>
<accession>A0ABY8PPH6</accession>
<reference evidence="4 5" key="1">
    <citation type="submission" date="2021-02" db="EMBL/GenBank/DDBJ databases">
        <title>Characterization of Marinitoga sp. nov. str. BP5-C20A.</title>
        <authorList>
            <person name="Erauso G."/>
            <person name="Postec A."/>
        </authorList>
    </citation>
    <scope>NUCLEOTIDE SEQUENCE [LARGE SCALE GENOMIC DNA]</scope>
    <source>
        <strain evidence="4 5">BP5-C20A</strain>
    </source>
</reference>